<evidence type="ECO:0000313" key="8">
    <source>
        <dbReference type="EMBL" id="KJB74743.1"/>
    </source>
</evidence>
<dbReference type="AlphaFoldDB" id="A0A0D2TG54"/>
<evidence type="ECO:0000256" key="5">
    <source>
        <dbReference type="ARBA" id="ARBA00022989"/>
    </source>
</evidence>
<evidence type="ECO:0000256" key="2">
    <source>
        <dbReference type="ARBA" id="ARBA00022473"/>
    </source>
</evidence>
<proteinExistence type="inferred from homology"/>
<dbReference type="Proteomes" id="UP000032304">
    <property type="component" value="Chromosome 12"/>
</dbReference>
<evidence type="ECO:0000256" key="7">
    <source>
        <dbReference type="ARBA" id="ARBA00024340"/>
    </source>
</evidence>
<dbReference type="Gramene" id="KJB74743">
    <property type="protein sequence ID" value="KJB74743"/>
    <property type="gene ID" value="B456_012G005500"/>
</dbReference>
<name>A0A0D2TG54_GOSRA</name>
<dbReference type="EMBL" id="CM001751">
    <property type="protein sequence ID" value="KJB74743.1"/>
    <property type="molecule type" value="Genomic_DNA"/>
</dbReference>
<dbReference type="Pfam" id="PF08137">
    <property type="entry name" value="DVL"/>
    <property type="match status" value="1"/>
</dbReference>
<reference evidence="8 9" key="1">
    <citation type="journal article" date="2012" name="Nature">
        <title>Repeated polyploidization of Gossypium genomes and the evolution of spinnable cotton fibres.</title>
        <authorList>
            <person name="Paterson A.H."/>
            <person name="Wendel J.F."/>
            <person name="Gundlach H."/>
            <person name="Guo H."/>
            <person name="Jenkins J."/>
            <person name="Jin D."/>
            <person name="Llewellyn D."/>
            <person name="Showmaker K.C."/>
            <person name="Shu S."/>
            <person name="Udall J."/>
            <person name="Yoo M.J."/>
            <person name="Byers R."/>
            <person name="Chen W."/>
            <person name="Doron-Faigenboim A."/>
            <person name="Duke M.V."/>
            <person name="Gong L."/>
            <person name="Grimwood J."/>
            <person name="Grover C."/>
            <person name="Grupp K."/>
            <person name="Hu G."/>
            <person name="Lee T.H."/>
            <person name="Li J."/>
            <person name="Lin L."/>
            <person name="Liu T."/>
            <person name="Marler B.S."/>
            <person name="Page J.T."/>
            <person name="Roberts A.W."/>
            <person name="Romanel E."/>
            <person name="Sanders W.S."/>
            <person name="Szadkowski E."/>
            <person name="Tan X."/>
            <person name="Tang H."/>
            <person name="Xu C."/>
            <person name="Wang J."/>
            <person name="Wang Z."/>
            <person name="Zhang D."/>
            <person name="Zhang L."/>
            <person name="Ashrafi H."/>
            <person name="Bedon F."/>
            <person name="Bowers J.E."/>
            <person name="Brubaker C.L."/>
            <person name="Chee P.W."/>
            <person name="Das S."/>
            <person name="Gingle A.R."/>
            <person name="Haigler C.H."/>
            <person name="Harker D."/>
            <person name="Hoffmann L.V."/>
            <person name="Hovav R."/>
            <person name="Jones D.C."/>
            <person name="Lemke C."/>
            <person name="Mansoor S."/>
            <person name="ur Rahman M."/>
            <person name="Rainville L.N."/>
            <person name="Rambani A."/>
            <person name="Reddy U.K."/>
            <person name="Rong J.K."/>
            <person name="Saranga Y."/>
            <person name="Scheffler B.E."/>
            <person name="Scheffler J.A."/>
            <person name="Stelly D.M."/>
            <person name="Triplett B.A."/>
            <person name="Van Deynze A."/>
            <person name="Vaslin M.F."/>
            <person name="Waghmare V.N."/>
            <person name="Walford S.A."/>
            <person name="Wright R.J."/>
            <person name="Zaki E.A."/>
            <person name="Zhang T."/>
            <person name="Dennis E.S."/>
            <person name="Mayer K.F."/>
            <person name="Peterson D.G."/>
            <person name="Rokhsar D.S."/>
            <person name="Wang X."/>
            <person name="Schmutz J."/>
        </authorList>
    </citation>
    <scope>NUCLEOTIDE SEQUENCE [LARGE SCALE GENOMIC DNA]</scope>
</reference>
<dbReference type="InterPro" id="IPR012552">
    <property type="entry name" value="DVL"/>
</dbReference>
<keyword evidence="4" id="KW-0812">Transmembrane</keyword>
<evidence type="ECO:0000313" key="9">
    <source>
        <dbReference type="Proteomes" id="UP000032304"/>
    </source>
</evidence>
<keyword evidence="2" id="KW-0217">Developmental protein</keyword>
<sequence>MKQAEINTSFCCRHVADPCKAFGRRCTRFGQRCTRLVEEQRAKFYILRRCVTMLVCWHECGDT</sequence>
<dbReference type="GO" id="GO:0008285">
    <property type="term" value="P:negative regulation of cell population proliferation"/>
    <property type="evidence" value="ECO:0007669"/>
    <property type="project" value="InterPro"/>
</dbReference>
<dbReference type="GO" id="GO:0005886">
    <property type="term" value="C:plasma membrane"/>
    <property type="evidence" value="ECO:0007669"/>
    <property type="project" value="UniProtKB-SubCell"/>
</dbReference>
<dbReference type="GO" id="GO:0048367">
    <property type="term" value="P:shoot system development"/>
    <property type="evidence" value="ECO:0007669"/>
    <property type="project" value="UniProtKB-ARBA"/>
</dbReference>
<keyword evidence="5" id="KW-1133">Transmembrane helix</keyword>
<keyword evidence="9" id="KW-1185">Reference proteome</keyword>
<evidence type="ECO:0000256" key="4">
    <source>
        <dbReference type="ARBA" id="ARBA00022692"/>
    </source>
</evidence>
<dbReference type="OMA" id="HVRDPCR"/>
<comment type="subcellular location">
    <subcellularLocation>
        <location evidence="1">Cell membrane</location>
        <topology evidence="1">Single-pass membrane protein</topology>
    </subcellularLocation>
</comment>
<keyword evidence="3" id="KW-1003">Cell membrane</keyword>
<protein>
    <submittedName>
        <fullName evidence="8">Uncharacterized protein</fullName>
    </submittedName>
</protein>
<organism evidence="8 9">
    <name type="scientific">Gossypium raimondii</name>
    <name type="common">Peruvian cotton</name>
    <name type="synonym">Gossypium klotzschianum subsp. raimondii</name>
    <dbReference type="NCBI Taxonomy" id="29730"/>
    <lineage>
        <taxon>Eukaryota</taxon>
        <taxon>Viridiplantae</taxon>
        <taxon>Streptophyta</taxon>
        <taxon>Embryophyta</taxon>
        <taxon>Tracheophyta</taxon>
        <taxon>Spermatophyta</taxon>
        <taxon>Magnoliopsida</taxon>
        <taxon>eudicotyledons</taxon>
        <taxon>Gunneridae</taxon>
        <taxon>Pentapetalae</taxon>
        <taxon>rosids</taxon>
        <taxon>malvids</taxon>
        <taxon>Malvales</taxon>
        <taxon>Malvaceae</taxon>
        <taxon>Malvoideae</taxon>
        <taxon>Gossypium</taxon>
    </lineage>
</organism>
<dbReference type="STRING" id="29730.A0A0D2TG54"/>
<keyword evidence="6" id="KW-0472">Membrane</keyword>
<evidence type="ECO:0000256" key="6">
    <source>
        <dbReference type="ARBA" id="ARBA00023136"/>
    </source>
</evidence>
<accession>A0A0D2TG54</accession>
<dbReference type="InterPro" id="IPR051525">
    <property type="entry name" value="DVL_RTFL_regulatory"/>
</dbReference>
<dbReference type="eggNOG" id="ENOG502S90F">
    <property type="taxonomic scope" value="Eukaryota"/>
</dbReference>
<comment type="similarity">
    <text evidence="7">Belongs to the DVL/RTFL small polypeptides family.</text>
</comment>
<evidence type="ECO:0000256" key="3">
    <source>
        <dbReference type="ARBA" id="ARBA00022475"/>
    </source>
</evidence>
<dbReference type="PANTHER" id="PTHR33102">
    <property type="entry name" value="DVL19-RELATED-RELATED"/>
    <property type="match status" value="1"/>
</dbReference>
<evidence type="ECO:0000256" key="1">
    <source>
        <dbReference type="ARBA" id="ARBA00004162"/>
    </source>
</evidence>
<gene>
    <name evidence="8" type="ORF">B456_012G005500</name>
</gene>